<proteinExistence type="predicted"/>
<evidence type="ECO:0000313" key="2">
    <source>
        <dbReference type="Proteomes" id="UP001583280"/>
    </source>
</evidence>
<feature type="non-terminal residue" evidence="1">
    <location>
        <position position="1"/>
    </location>
</feature>
<comment type="caution">
    <text evidence="1">The sequence shown here is derived from an EMBL/GenBank/DDBJ whole genome shotgun (WGS) entry which is preliminary data.</text>
</comment>
<organism evidence="1 2">
    <name type="scientific">Ceratocystis pirilliformis</name>
    <dbReference type="NCBI Taxonomy" id="259994"/>
    <lineage>
        <taxon>Eukaryota</taxon>
        <taxon>Fungi</taxon>
        <taxon>Dikarya</taxon>
        <taxon>Ascomycota</taxon>
        <taxon>Pezizomycotina</taxon>
        <taxon>Sordariomycetes</taxon>
        <taxon>Hypocreomycetidae</taxon>
        <taxon>Microascales</taxon>
        <taxon>Ceratocystidaceae</taxon>
        <taxon>Ceratocystis</taxon>
    </lineage>
</organism>
<sequence>ELLALRAQVAALQLEQKRPRPALPDVEKYDGLDYHKFRIFMADINEKIAMDSEALGDDKDCLVYIFSRLTGDAKESIGPQMEGFYMMKDPKKAMKA</sequence>
<gene>
    <name evidence="1" type="ORF">Cpir12675_006995</name>
</gene>
<reference evidence="1 2" key="1">
    <citation type="journal article" date="2024" name="IMA Fungus">
        <title>IMA Genome - F19 : A genome assembly and annotation guide to empower mycologists, including annotated draft genome sequences of Ceratocystis pirilliformis, Diaporthe australafricana, Fusarium ophioides, Paecilomyces lecythidis, and Sporothrix stenoceras.</title>
        <authorList>
            <person name="Aylward J."/>
            <person name="Wilson A.M."/>
            <person name="Visagie C.M."/>
            <person name="Spraker J."/>
            <person name="Barnes I."/>
            <person name="Buitendag C."/>
            <person name="Ceriani C."/>
            <person name="Del Mar Angel L."/>
            <person name="du Plessis D."/>
            <person name="Fuchs T."/>
            <person name="Gasser K."/>
            <person name="Kramer D."/>
            <person name="Li W."/>
            <person name="Munsamy K."/>
            <person name="Piso A."/>
            <person name="Price J.L."/>
            <person name="Sonnekus B."/>
            <person name="Thomas C."/>
            <person name="van der Nest A."/>
            <person name="van Dijk A."/>
            <person name="van Heerden A."/>
            <person name="van Vuuren N."/>
            <person name="Yilmaz N."/>
            <person name="Duong T.A."/>
            <person name="van der Merwe N.A."/>
            <person name="Wingfield M.J."/>
            <person name="Wingfield B.D."/>
        </authorList>
    </citation>
    <scope>NUCLEOTIDE SEQUENCE [LARGE SCALE GENOMIC DNA]</scope>
    <source>
        <strain evidence="1 2">CMW 12675</strain>
    </source>
</reference>
<evidence type="ECO:0000313" key="1">
    <source>
        <dbReference type="EMBL" id="KAL1885335.1"/>
    </source>
</evidence>
<protein>
    <submittedName>
        <fullName evidence="1">Uncharacterized protein</fullName>
    </submittedName>
</protein>
<accession>A0ABR3YBG2</accession>
<dbReference type="EMBL" id="JAWDJO010000516">
    <property type="protein sequence ID" value="KAL1885335.1"/>
    <property type="molecule type" value="Genomic_DNA"/>
</dbReference>
<keyword evidence="2" id="KW-1185">Reference proteome</keyword>
<dbReference type="Proteomes" id="UP001583280">
    <property type="component" value="Unassembled WGS sequence"/>
</dbReference>
<name>A0ABR3YBG2_9PEZI</name>